<sequence>MQGNSVRNLDSPVLGLGILSQDSSLQPRVSDVSSAQISPSADSVSENAPVPRNPESPSIPLDFDSIKNIIVRDPRDSRLDFPEDQRDLDSGLHIPYEGKGLIDTTFIGTKNIISDFLRGIWGTAPHLSESPFNQASDSSEDSDNSDSQNFDENVLADANIDNPEKNRPVSPPKFSFYQKLNQYLGNLRDFSDITYSEPNPNGVFDPVTSIVASRTGHTFTGDSKDKRRLAKRTAPAPKPPQNSSDIDQLDIHKTISVKSSAYKNSKSSPSLSNNPKNFHHFLDSIIPNNPLPQPTNVPGNPIQKSMNKLSHSDLSSNLNLSQALRPRYLKSKSKGKVDRILVHLFLAQEIQSNSFGIEDHSNILVQNSSVLVKAIANNSNSQASHNLDSSSLKSDHYNRSTSKARNIVDSAKRAFHSASKPKNYTSHNKSQDLLANIPETQSIQGENYNRFPQFTNSAAGSMAPDKSSTNMDLLSDGNSLIDRSSILGAVEPSAIWNLSFSKCGRYVATGGQGGILRVWRLNILAMHEKMNSDPDYSPVNFGYELFEPTPYRVYYGHKKDILCISWSKNGLILSASMDRTVKLWHLDHKNCLKTFPHTDAVTSVSFHPANDQLFISGGLDGRLRLWSITSTNTKLYTDLPENQIITAVSFSNSYGDQVVVGTYLGLCVFYSMPDLKILGRLYARSSSGRRSRGIKITGISYLTRDLFNSEADGIEKKDNNDSADQPVNSSQDSSRQDLEDFLIVSSNDSRVRIYSVKSYKLVCKLKGHVSSGSQAFATVSDDGKYAISGSEDHNIYVWPLSRDNLIAQPQPKDKKFGLRLSFNGKSLFAKNKGSSSSGNNHDEIPTDSRVVSENSNYEYFNAHDHNVSAAVFAPLATLLCLANNGDPILSKQLNKAQNIKDQDILKSFAKALDMTSIIVSADFSGIIRVFRKDLDQPKRPVTSKPTSPRSSLYISPSNQPLSSLVQTKTLVPAETSEREIKPEDNTRKVRDIKSGLSLKIKTIFNGPKHNNQRNSLHSSSANVTSGNNDQKISDAAVENVKNIDNDGKHSEPIKSGKPMASNEDISQKPPVEPVGSALEGLDLGEPISHQTQEAKPNLKKWTYVPHI</sequence>
<feature type="compositionally biased region" description="Basic and acidic residues" evidence="4">
    <location>
        <begin position="1042"/>
        <end position="1054"/>
    </location>
</feature>
<protein>
    <submittedName>
        <fullName evidence="5">Putative WD repeat-containing protein</fullName>
    </submittedName>
</protein>
<evidence type="ECO:0000256" key="2">
    <source>
        <dbReference type="ARBA" id="ARBA00022737"/>
    </source>
</evidence>
<gene>
    <name evidence="5" type="ORF">AYI68_g4362</name>
</gene>
<dbReference type="InterPro" id="IPR040324">
    <property type="entry name" value="WDR44/Dgr2"/>
</dbReference>
<feature type="compositionally biased region" description="Polar residues" evidence="4">
    <location>
        <begin position="943"/>
        <end position="959"/>
    </location>
</feature>
<keyword evidence="1 3" id="KW-0853">WD repeat</keyword>
<dbReference type="EMBL" id="LSSL01002369">
    <property type="protein sequence ID" value="OLY81528.1"/>
    <property type="molecule type" value="Genomic_DNA"/>
</dbReference>
<feature type="compositionally biased region" description="Polar residues" evidence="4">
    <location>
        <begin position="23"/>
        <end position="46"/>
    </location>
</feature>
<evidence type="ECO:0000256" key="3">
    <source>
        <dbReference type="PROSITE-ProRule" id="PRU00221"/>
    </source>
</evidence>
<proteinExistence type="predicted"/>
<keyword evidence="2" id="KW-0677">Repeat</keyword>
<feature type="region of interest" description="Disordered" evidence="4">
    <location>
        <begin position="936"/>
        <end position="959"/>
    </location>
</feature>
<organism evidence="5 6">
    <name type="scientific">Smittium mucronatum</name>
    <dbReference type="NCBI Taxonomy" id="133383"/>
    <lineage>
        <taxon>Eukaryota</taxon>
        <taxon>Fungi</taxon>
        <taxon>Fungi incertae sedis</taxon>
        <taxon>Zoopagomycota</taxon>
        <taxon>Kickxellomycotina</taxon>
        <taxon>Harpellomycetes</taxon>
        <taxon>Harpellales</taxon>
        <taxon>Legeriomycetaceae</taxon>
        <taxon>Smittium</taxon>
    </lineage>
</organism>
<dbReference type="PROSITE" id="PS50294">
    <property type="entry name" value="WD_REPEATS_REGION"/>
    <property type="match status" value="2"/>
</dbReference>
<dbReference type="PANTHER" id="PTHR14221:SF0">
    <property type="entry name" value="WD REPEAT-CONTAINING PROTEIN 44"/>
    <property type="match status" value="1"/>
</dbReference>
<feature type="region of interest" description="Disordered" evidence="4">
    <location>
        <begin position="215"/>
        <end position="287"/>
    </location>
</feature>
<keyword evidence="6" id="KW-1185">Reference proteome</keyword>
<feature type="compositionally biased region" description="Low complexity" evidence="4">
    <location>
        <begin position="256"/>
        <end position="276"/>
    </location>
</feature>
<evidence type="ECO:0000313" key="5">
    <source>
        <dbReference type="EMBL" id="OLY81528.1"/>
    </source>
</evidence>
<feature type="repeat" description="WD" evidence="3">
    <location>
        <begin position="554"/>
        <end position="594"/>
    </location>
</feature>
<feature type="region of interest" description="Disordered" evidence="4">
    <location>
        <begin position="381"/>
        <end position="401"/>
    </location>
</feature>
<evidence type="ECO:0000313" key="6">
    <source>
        <dbReference type="Proteomes" id="UP000187455"/>
    </source>
</evidence>
<feature type="compositionally biased region" description="Polar residues" evidence="4">
    <location>
        <begin position="381"/>
        <end position="392"/>
    </location>
</feature>
<dbReference type="SMART" id="SM00320">
    <property type="entry name" value="WD40"/>
    <property type="match status" value="6"/>
</dbReference>
<feature type="region of interest" description="Disordered" evidence="4">
    <location>
        <begin position="128"/>
        <end position="150"/>
    </location>
</feature>
<feature type="region of interest" description="Disordered" evidence="4">
    <location>
        <begin position="23"/>
        <end position="61"/>
    </location>
</feature>
<dbReference type="InterPro" id="IPR015943">
    <property type="entry name" value="WD40/YVTN_repeat-like_dom_sf"/>
</dbReference>
<dbReference type="Pfam" id="PF00400">
    <property type="entry name" value="WD40"/>
    <property type="match status" value="4"/>
</dbReference>
<evidence type="ECO:0000256" key="4">
    <source>
        <dbReference type="SAM" id="MobiDB-lite"/>
    </source>
</evidence>
<dbReference type="PANTHER" id="PTHR14221">
    <property type="entry name" value="WD REPEAT DOMAIN 44"/>
    <property type="match status" value="1"/>
</dbReference>
<dbReference type="AlphaFoldDB" id="A0A1R0GXF0"/>
<feature type="region of interest" description="Disordered" evidence="4">
    <location>
        <begin position="713"/>
        <end position="734"/>
    </location>
</feature>
<feature type="compositionally biased region" description="Polar residues" evidence="4">
    <location>
        <begin position="722"/>
        <end position="733"/>
    </location>
</feature>
<reference evidence="5 6" key="1">
    <citation type="journal article" date="2016" name="Mol. Biol. Evol.">
        <title>Genome-Wide Survey of Gut Fungi (Harpellales) Reveals the First Horizontally Transferred Ubiquitin Gene from a Mosquito Host.</title>
        <authorList>
            <person name="Wang Y."/>
            <person name="White M.M."/>
            <person name="Kvist S."/>
            <person name="Moncalvo J.M."/>
        </authorList>
    </citation>
    <scope>NUCLEOTIDE SEQUENCE [LARGE SCALE GENOMIC DNA]</scope>
    <source>
        <strain evidence="5 6">ALG-7-W6</strain>
    </source>
</reference>
<dbReference type="InterPro" id="IPR036322">
    <property type="entry name" value="WD40_repeat_dom_sf"/>
</dbReference>
<dbReference type="Proteomes" id="UP000187455">
    <property type="component" value="Unassembled WGS sequence"/>
</dbReference>
<feature type="compositionally biased region" description="Polar residues" evidence="4">
    <location>
        <begin position="1008"/>
        <end position="1029"/>
    </location>
</feature>
<evidence type="ECO:0000256" key="1">
    <source>
        <dbReference type="ARBA" id="ARBA00022574"/>
    </source>
</evidence>
<comment type="caution">
    <text evidence="5">The sequence shown here is derived from an EMBL/GenBank/DDBJ whole genome shotgun (WGS) entry which is preliminary data.</text>
</comment>
<dbReference type="Gene3D" id="2.130.10.10">
    <property type="entry name" value="YVTN repeat-like/Quinoprotein amine dehydrogenase"/>
    <property type="match status" value="1"/>
</dbReference>
<dbReference type="SUPFAM" id="SSF50978">
    <property type="entry name" value="WD40 repeat-like"/>
    <property type="match status" value="1"/>
</dbReference>
<dbReference type="OrthoDB" id="1932312at2759"/>
<feature type="region of interest" description="Disordered" evidence="4">
    <location>
        <begin position="1004"/>
        <end position="1029"/>
    </location>
</feature>
<accession>A0A1R0GXF0</accession>
<name>A0A1R0GXF0_9FUNG</name>
<feature type="repeat" description="WD" evidence="3">
    <location>
        <begin position="594"/>
        <end position="636"/>
    </location>
</feature>
<feature type="region of interest" description="Disordered" evidence="4">
    <location>
        <begin position="1042"/>
        <end position="1107"/>
    </location>
</feature>
<feature type="repeat" description="WD" evidence="3">
    <location>
        <begin position="780"/>
        <end position="808"/>
    </location>
</feature>
<dbReference type="InterPro" id="IPR001680">
    <property type="entry name" value="WD40_rpt"/>
</dbReference>
<dbReference type="PROSITE" id="PS50082">
    <property type="entry name" value="WD_REPEATS_2"/>
    <property type="match status" value="3"/>
</dbReference>